<dbReference type="HOGENOM" id="CLU_285730_0_0_3"/>
<dbReference type="RefSeq" id="WP_004161711.1">
    <property type="nucleotide sequence ID" value="NZ_HE973351.1"/>
</dbReference>
<accession>I4H682</accession>
<evidence type="ECO:0000313" key="1">
    <source>
        <dbReference type="EMBL" id="CCI17556.1"/>
    </source>
</evidence>
<dbReference type="AlphaFoldDB" id="I4H682"/>
<protein>
    <submittedName>
        <fullName evidence="1">HypX (Modular protein)</fullName>
    </submittedName>
</protein>
<comment type="caution">
    <text evidence="1">The sequence shown here is derived from an EMBL/GenBank/DDBJ whole genome shotgun (WGS) entry which is preliminary data.</text>
</comment>
<name>I4H682_MICAE</name>
<sequence>MSDLDTENQRQSDEDRKRDAAVYLHLLNNLTDLDISEDNPKPNEYKIAKQWGQNRIFVRRVLRSVMGERYQEKEREERVPSLSLGKLVTILSSLEAYWQGESAKNKDSLAQKMINKFTQQEKQRVLKKYAQLSLDERDKLKLLVHPEAGLLEQLKEIITDEIQPDSLDVVSFYKQAINLYSSQKQQHSYLKSLDPNDNQNLDESLVNQIIEYIQPRLKKYYQHLSTGSEQEIIKDLVDKILREVSRTEFQAGLRQIKTVVGQCPDFVKNNLTSDSISNLFLESLSNSIIKNNLLGDKFPVYIDYLEIEKVKPLPLKLYRGKTGLINTDFLDDSEDENEYYAQGLEKQIAYRVRVYFYVYPPENWKPKPTLEEKEISQFFKQEESNSRLEFCEEVVGVGSPIAHITTAINRFLFEGIDILKKQGYLPVTQKIVSEDTVIGNTRNSAVWSYSLVKLCKQEDVKKSLEGEINYNQIVADQELATGEFYGFDLLESAAKSALHARLRAIEKTAIDSQQYLQQLCQRIEEKYILEKAEKWIKFYPFSLRAMQDYLEKKLFKDKYRNWDERNFKEVNNNQAWSRVAYEAHLAIIQVYLQEGLYRIAQKYLEVIKPHIEDGHRRLDDKLLVSLYYICLFDYHFYTDLEDKERDHQERGSAIRKAEECLNTAEEYLQEYLKEYAIIGEYSQTNAHPFFYYLSRIYSHRAKIYIFFPYIAQLPNPKTHLLIEPLRLLEKARIYAARDGDANYYAYWTVYQIWSYLITAYVGDTKLLKGQFTRQNCLEWAERLIKNALDCYGERGRESYRQIKNYSGKQKTEVSGLKPDSTIIFYEQYNDIYVQTIPPIIEIGKGSSHLDEFYQGILKSIQSQEKIIQLPMSALTYLDSNSDNKVYLFGIHASLLLFGLGLVELCKDNQEEGLEESIRMAMKRFTLGAAIASEGTVDEKRGEKTYLQRIFTEQKPNKGQKMPEDFQIRGLYPHRLTQFTAKGKIFAATCRVILLLYNYEKYSSYWPEVAYLLNDLHDAQTIIRSNNPNYSLGQNRYSGHLEQQFKGVKSYLESQKNSGKSGSLEEIRNRIVTDIFKILRGDKV</sequence>
<gene>
    <name evidence="1" type="ORF">MICAF_2930005</name>
</gene>
<dbReference type="EMBL" id="CAIM01000216">
    <property type="protein sequence ID" value="CCI17556.1"/>
    <property type="molecule type" value="Genomic_DNA"/>
</dbReference>
<evidence type="ECO:0000313" key="2">
    <source>
        <dbReference type="Proteomes" id="UP000003613"/>
    </source>
</evidence>
<dbReference type="Proteomes" id="UP000003613">
    <property type="component" value="Unassembled WGS sequence"/>
</dbReference>
<reference evidence="1 2" key="1">
    <citation type="submission" date="2012-04" db="EMBL/GenBank/DDBJ databases">
        <authorList>
            <person name="Genoscope - CEA"/>
        </authorList>
    </citation>
    <scope>NUCLEOTIDE SEQUENCE [LARGE SCALE GENOMIC DNA]</scope>
    <source>
        <strain evidence="1 2">9807</strain>
    </source>
</reference>
<proteinExistence type="predicted"/>
<organism evidence="1 2">
    <name type="scientific">Microcystis aeruginosa PCC 9807</name>
    <dbReference type="NCBI Taxonomy" id="1160283"/>
    <lineage>
        <taxon>Bacteria</taxon>
        <taxon>Bacillati</taxon>
        <taxon>Cyanobacteriota</taxon>
        <taxon>Cyanophyceae</taxon>
        <taxon>Oscillatoriophycideae</taxon>
        <taxon>Chroococcales</taxon>
        <taxon>Microcystaceae</taxon>
        <taxon>Microcystis</taxon>
    </lineage>
</organism>